<evidence type="ECO:0000313" key="1">
    <source>
        <dbReference type="EMBL" id="CEK70229.1"/>
    </source>
</evidence>
<dbReference type="EMBL" id="HACG01023364">
    <property type="protein sequence ID" value="CEK70229.1"/>
    <property type="molecule type" value="Transcribed_RNA"/>
</dbReference>
<gene>
    <name evidence="1" type="primary">ORF73331</name>
</gene>
<name>A0A0B6ZNJ0_9EUPU</name>
<feature type="non-terminal residue" evidence="1">
    <location>
        <position position="1"/>
    </location>
</feature>
<accession>A0A0B6ZNJ0</accession>
<reference evidence="1" key="1">
    <citation type="submission" date="2014-12" db="EMBL/GenBank/DDBJ databases">
        <title>Insight into the proteome of Arion vulgaris.</title>
        <authorList>
            <person name="Aradska J."/>
            <person name="Bulat T."/>
            <person name="Smidak R."/>
            <person name="Sarate P."/>
            <person name="Gangsoo J."/>
            <person name="Sialana F."/>
            <person name="Bilban M."/>
            <person name="Lubec G."/>
        </authorList>
    </citation>
    <scope>NUCLEOTIDE SEQUENCE</scope>
    <source>
        <tissue evidence="1">Skin</tissue>
    </source>
</reference>
<dbReference type="AlphaFoldDB" id="A0A0B6ZNJ0"/>
<organism evidence="1">
    <name type="scientific">Arion vulgaris</name>
    <dbReference type="NCBI Taxonomy" id="1028688"/>
    <lineage>
        <taxon>Eukaryota</taxon>
        <taxon>Metazoa</taxon>
        <taxon>Spiralia</taxon>
        <taxon>Lophotrochozoa</taxon>
        <taxon>Mollusca</taxon>
        <taxon>Gastropoda</taxon>
        <taxon>Heterobranchia</taxon>
        <taxon>Euthyneura</taxon>
        <taxon>Panpulmonata</taxon>
        <taxon>Eupulmonata</taxon>
        <taxon>Stylommatophora</taxon>
        <taxon>Helicina</taxon>
        <taxon>Arionoidea</taxon>
        <taxon>Arionidae</taxon>
        <taxon>Arion</taxon>
    </lineage>
</organism>
<sequence length="191" mass="22055">FAASTTKPGNARFILKNVSPHISAILKISKKNYTKGSPIFVDAEGIDQMCKLSDSLETCFKNIREMCKSETYWGLQRVHYYTTLLTYICSPEGIRDFLKTNGSVCNQNILIDKLQVQCERSTHKSFQLEKELNTERSRQQSYYCLFLQEYRQCSVQAVKQSCGAALAQFMSQIDEAMNKERYDLDKKMYNC</sequence>
<protein>
    <submittedName>
        <fullName evidence="1">Uncharacterized protein</fullName>
    </submittedName>
</protein>
<proteinExistence type="predicted"/>